<reference evidence="2 3" key="1">
    <citation type="submission" date="2020-02" db="EMBL/GenBank/DDBJ databases">
        <title>Draft genome sequence of Haematococcus lacustris strain NIES-144.</title>
        <authorList>
            <person name="Morimoto D."/>
            <person name="Nakagawa S."/>
            <person name="Yoshida T."/>
            <person name="Sawayama S."/>
        </authorList>
    </citation>
    <scope>NUCLEOTIDE SEQUENCE [LARGE SCALE GENOMIC DNA]</scope>
    <source>
        <strain evidence="2 3">NIES-144</strain>
    </source>
</reference>
<proteinExistence type="predicted"/>
<keyword evidence="3" id="KW-1185">Reference proteome</keyword>
<feature type="non-terminal residue" evidence="2">
    <location>
        <position position="23"/>
    </location>
</feature>
<feature type="region of interest" description="Disordered" evidence="1">
    <location>
        <begin position="1"/>
        <end position="23"/>
    </location>
</feature>
<evidence type="ECO:0000313" key="3">
    <source>
        <dbReference type="Proteomes" id="UP000485058"/>
    </source>
</evidence>
<evidence type="ECO:0000313" key="2">
    <source>
        <dbReference type="EMBL" id="GFH33380.1"/>
    </source>
</evidence>
<gene>
    <name evidence="2" type="ORF">HaLaN_32745</name>
</gene>
<evidence type="ECO:0000256" key="1">
    <source>
        <dbReference type="SAM" id="MobiDB-lite"/>
    </source>
</evidence>
<name>A0A6A0AK97_HAELA</name>
<dbReference type="EMBL" id="BLLF01008434">
    <property type="protein sequence ID" value="GFH33380.1"/>
    <property type="molecule type" value="Genomic_DNA"/>
</dbReference>
<sequence>MREALEVKEKKDQLGVGATGPSW</sequence>
<feature type="non-terminal residue" evidence="2">
    <location>
        <position position="1"/>
    </location>
</feature>
<dbReference type="Proteomes" id="UP000485058">
    <property type="component" value="Unassembled WGS sequence"/>
</dbReference>
<organism evidence="2 3">
    <name type="scientific">Haematococcus lacustris</name>
    <name type="common">Green alga</name>
    <name type="synonym">Haematococcus pluvialis</name>
    <dbReference type="NCBI Taxonomy" id="44745"/>
    <lineage>
        <taxon>Eukaryota</taxon>
        <taxon>Viridiplantae</taxon>
        <taxon>Chlorophyta</taxon>
        <taxon>core chlorophytes</taxon>
        <taxon>Chlorophyceae</taxon>
        <taxon>CS clade</taxon>
        <taxon>Chlamydomonadales</taxon>
        <taxon>Haematococcaceae</taxon>
        <taxon>Haematococcus</taxon>
    </lineage>
</organism>
<comment type="caution">
    <text evidence="2">The sequence shown here is derived from an EMBL/GenBank/DDBJ whole genome shotgun (WGS) entry which is preliminary data.</text>
</comment>
<dbReference type="AlphaFoldDB" id="A0A6A0AK97"/>
<accession>A0A6A0AK97</accession>
<protein>
    <submittedName>
        <fullName evidence="2">Uncharacterized protein</fullName>
    </submittedName>
</protein>
<feature type="compositionally biased region" description="Basic and acidic residues" evidence="1">
    <location>
        <begin position="1"/>
        <end position="13"/>
    </location>
</feature>